<keyword evidence="5" id="KW-1185">Reference proteome</keyword>
<evidence type="ECO:0000313" key="5">
    <source>
        <dbReference type="Proteomes" id="UP000007076"/>
    </source>
</evidence>
<dbReference type="Pfam" id="PF01368">
    <property type="entry name" value="DHH"/>
    <property type="match status" value="1"/>
</dbReference>
<evidence type="ECO:0000256" key="1">
    <source>
        <dbReference type="SAM" id="MobiDB-lite"/>
    </source>
</evidence>
<dbReference type="HOGENOM" id="CLU_039720_0_1_11"/>
<dbReference type="GO" id="GO:0003676">
    <property type="term" value="F:nucleic acid binding"/>
    <property type="evidence" value="ECO:0007669"/>
    <property type="project" value="InterPro"/>
</dbReference>
<dbReference type="SUPFAM" id="SSF64182">
    <property type="entry name" value="DHH phosphoesterases"/>
    <property type="match status" value="1"/>
</dbReference>
<feature type="compositionally biased region" description="Low complexity" evidence="1">
    <location>
        <begin position="29"/>
        <end position="45"/>
    </location>
</feature>
<dbReference type="PANTHER" id="PTHR47618">
    <property type="entry name" value="BIFUNCTIONAL OLIGORIBONUCLEASE AND PAP PHOSPHATASE NRNA"/>
    <property type="match status" value="1"/>
</dbReference>
<evidence type="ECO:0000259" key="3">
    <source>
        <dbReference type="Pfam" id="PF02272"/>
    </source>
</evidence>
<dbReference type="EMBL" id="AP010968">
    <property type="protein sequence ID" value="BAJ31086.1"/>
    <property type="molecule type" value="Genomic_DNA"/>
</dbReference>
<evidence type="ECO:0008006" key="6">
    <source>
        <dbReference type="Google" id="ProtNLM"/>
    </source>
</evidence>
<dbReference type="InterPro" id="IPR003156">
    <property type="entry name" value="DHHA1_dom"/>
</dbReference>
<evidence type="ECO:0000259" key="2">
    <source>
        <dbReference type="Pfam" id="PF01368"/>
    </source>
</evidence>
<feature type="region of interest" description="Disordered" evidence="1">
    <location>
        <begin position="27"/>
        <end position="62"/>
    </location>
</feature>
<dbReference type="STRING" id="452652.KSE_53100"/>
<name>E4NHV6_KITSK</name>
<feature type="region of interest" description="Disordered" evidence="1">
    <location>
        <begin position="395"/>
        <end position="419"/>
    </location>
</feature>
<dbReference type="Proteomes" id="UP000007076">
    <property type="component" value="Chromosome"/>
</dbReference>
<dbReference type="PANTHER" id="PTHR47618:SF1">
    <property type="entry name" value="BIFUNCTIONAL OLIGORIBONUCLEASE AND PAP PHOSPHATASE NRNA"/>
    <property type="match status" value="1"/>
</dbReference>
<protein>
    <recommendedName>
        <fullName evidence="6">DHH family protein</fullName>
    </recommendedName>
</protein>
<organism evidence="4 5">
    <name type="scientific">Kitasatospora setae (strain ATCC 33774 / DSM 43861 / JCM 3304 / KCC A-0304 / NBRC 14216 / KM-6054)</name>
    <name type="common">Streptomyces setae</name>
    <dbReference type="NCBI Taxonomy" id="452652"/>
    <lineage>
        <taxon>Bacteria</taxon>
        <taxon>Bacillati</taxon>
        <taxon>Actinomycetota</taxon>
        <taxon>Actinomycetes</taxon>
        <taxon>Kitasatosporales</taxon>
        <taxon>Streptomycetaceae</taxon>
        <taxon>Kitasatospora</taxon>
    </lineage>
</organism>
<dbReference type="Gene3D" id="3.10.310.30">
    <property type="match status" value="1"/>
</dbReference>
<proteinExistence type="predicted"/>
<dbReference type="Pfam" id="PF02272">
    <property type="entry name" value="DHHA1"/>
    <property type="match status" value="1"/>
</dbReference>
<evidence type="ECO:0000313" key="4">
    <source>
        <dbReference type="EMBL" id="BAJ31086.1"/>
    </source>
</evidence>
<gene>
    <name evidence="4" type="ordered locus">KSE_53100</name>
</gene>
<dbReference type="Gene3D" id="3.90.1640.10">
    <property type="entry name" value="inorganic pyrophosphatase (n-terminal core)"/>
    <property type="match status" value="1"/>
</dbReference>
<dbReference type="PATRIC" id="fig|452652.3.peg.5300"/>
<dbReference type="KEGG" id="ksk:KSE_53100"/>
<dbReference type="RefSeq" id="WP_014138383.1">
    <property type="nucleotide sequence ID" value="NC_016109.1"/>
</dbReference>
<reference evidence="4 5" key="1">
    <citation type="journal article" date="2010" name="DNA Res.">
        <title>Genome sequence of Kitasatospora setae NBRC 14216T: an evolutionary snapshot of the family Streptomycetaceae.</title>
        <authorList>
            <person name="Ichikawa N."/>
            <person name="Oguchi A."/>
            <person name="Ikeda H."/>
            <person name="Ishikawa J."/>
            <person name="Kitani S."/>
            <person name="Watanabe Y."/>
            <person name="Nakamura S."/>
            <person name="Katano Y."/>
            <person name="Kishi E."/>
            <person name="Sasagawa M."/>
            <person name="Ankai A."/>
            <person name="Fukui S."/>
            <person name="Hashimoto Y."/>
            <person name="Kamata S."/>
            <person name="Otoguro M."/>
            <person name="Tanikawa S."/>
            <person name="Nihira T."/>
            <person name="Horinouchi S."/>
            <person name="Ohnishi Y."/>
            <person name="Hayakawa M."/>
            <person name="Kuzuyama T."/>
            <person name="Arisawa A."/>
            <person name="Nomoto F."/>
            <person name="Miura H."/>
            <person name="Takahashi Y."/>
            <person name="Fujita N."/>
        </authorList>
    </citation>
    <scope>NUCLEOTIDE SEQUENCE [LARGE SCALE GENOMIC DNA]</scope>
    <source>
        <strain evidence="5">ATCC 33774 / DSM 43861 / JCM 3304 / KCC A-0304 / NBRC 14216 / KM-6054</strain>
    </source>
</reference>
<dbReference type="AlphaFoldDB" id="E4NHV6"/>
<sequence length="419" mass="42596">MTTAGEPAGSGTARAVSTVEVETALAVLPGPRSASSAGSGAEAEPAGGGRSEASEPLEAAGAAGAFEEEWRRALELIAGADEIDLICHICPDGDALGSALAVALALRGLGKRVRVSFGDDPQVIPESLSFLPGQELIVPAAAVPAAPALVLAFDAASEERLGLLRGKAFAAGALVVFDHHASNPGFGTVRLIDPAAPATAVLADELLRRLRVPLDQAIAACLYTGIATDTGSFKYRATTPATHEMAGRMLATGIRHDLISRQLWDTTSFGYLKVLAGALERAAFEPEEAGGHGLVWTWVPYQDLALFGVTVEEIEGLIDVLRKPAEADVALVLKQDPDGTLRGSCRSRGAVDVAAACARLGGGGHVYAAGFSAREAVAETVERFRAALAAVAAESGPSAGSDAVGPGAVGSDAVGPGAR</sequence>
<dbReference type="InterPro" id="IPR051319">
    <property type="entry name" value="Oligoribo/pAp-PDE_c-di-AMP_PDE"/>
</dbReference>
<feature type="domain" description="DDH" evidence="2">
    <location>
        <begin position="85"/>
        <end position="226"/>
    </location>
</feature>
<dbReference type="InterPro" id="IPR001667">
    <property type="entry name" value="DDH_dom"/>
</dbReference>
<accession>E4NHV6</accession>
<dbReference type="InterPro" id="IPR038763">
    <property type="entry name" value="DHH_sf"/>
</dbReference>
<feature type="domain" description="DHHA1" evidence="3">
    <location>
        <begin position="307"/>
        <end position="392"/>
    </location>
</feature>
<dbReference type="eggNOG" id="COG0618">
    <property type="taxonomic scope" value="Bacteria"/>
</dbReference>